<proteinExistence type="predicted"/>
<evidence type="ECO:0000313" key="3">
    <source>
        <dbReference type="Proteomes" id="UP000540412"/>
    </source>
</evidence>
<dbReference type="RefSeq" id="WP_184782203.1">
    <property type="nucleotide sequence ID" value="NZ_JACHIT010000001.1"/>
</dbReference>
<feature type="compositionally biased region" description="Polar residues" evidence="1">
    <location>
        <begin position="313"/>
        <end position="322"/>
    </location>
</feature>
<feature type="compositionally biased region" description="Pro residues" evidence="1">
    <location>
        <begin position="235"/>
        <end position="250"/>
    </location>
</feature>
<evidence type="ECO:0000256" key="1">
    <source>
        <dbReference type="SAM" id="MobiDB-lite"/>
    </source>
</evidence>
<feature type="region of interest" description="Disordered" evidence="1">
    <location>
        <begin position="224"/>
        <end position="448"/>
    </location>
</feature>
<feature type="compositionally biased region" description="Gly residues" evidence="1">
    <location>
        <begin position="254"/>
        <end position="267"/>
    </location>
</feature>
<feature type="region of interest" description="Disordered" evidence="1">
    <location>
        <begin position="29"/>
        <end position="54"/>
    </location>
</feature>
<dbReference type="EMBL" id="JACHIT010000001">
    <property type="protein sequence ID" value="MBB5915240.1"/>
    <property type="molecule type" value="Genomic_DNA"/>
</dbReference>
<feature type="compositionally biased region" description="Low complexity" evidence="1">
    <location>
        <begin position="284"/>
        <end position="310"/>
    </location>
</feature>
<comment type="caution">
    <text evidence="2">The sequence shown here is derived from an EMBL/GenBank/DDBJ whole genome shotgun (WGS) entry which is preliminary data.</text>
</comment>
<keyword evidence="3" id="KW-1185">Reference proteome</keyword>
<organism evidence="2 3">
    <name type="scientific">Nocardia transvalensis</name>
    <dbReference type="NCBI Taxonomy" id="37333"/>
    <lineage>
        <taxon>Bacteria</taxon>
        <taxon>Bacillati</taxon>
        <taxon>Actinomycetota</taxon>
        <taxon>Actinomycetes</taxon>
        <taxon>Mycobacteriales</taxon>
        <taxon>Nocardiaceae</taxon>
        <taxon>Nocardia</taxon>
    </lineage>
</organism>
<evidence type="ECO:0008006" key="4">
    <source>
        <dbReference type="Google" id="ProtNLM"/>
    </source>
</evidence>
<reference evidence="2 3" key="1">
    <citation type="submission" date="2020-08" db="EMBL/GenBank/DDBJ databases">
        <title>Sequencing the genomes of 1000 actinobacteria strains.</title>
        <authorList>
            <person name="Klenk H.-P."/>
        </authorList>
    </citation>
    <scope>NUCLEOTIDE SEQUENCE [LARGE SCALE GENOMIC DNA]</scope>
    <source>
        <strain evidence="2 3">DSM 43582</strain>
    </source>
</reference>
<feature type="compositionally biased region" description="Basic and acidic residues" evidence="1">
    <location>
        <begin position="38"/>
        <end position="50"/>
    </location>
</feature>
<protein>
    <recommendedName>
        <fullName evidence="4">PPE family protein</fullName>
    </recommendedName>
</protein>
<feature type="compositionally biased region" description="Gly residues" evidence="1">
    <location>
        <begin position="395"/>
        <end position="406"/>
    </location>
</feature>
<dbReference type="Proteomes" id="UP000540412">
    <property type="component" value="Unassembled WGS sequence"/>
</dbReference>
<evidence type="ECO:0000313" key="2">
    <source>
        <dbReference type="EMBL" id="MBB5915240.1"/>
    </source>
</evidence>
<dbReference type="AlphaFoldDB" id="A0A7W9UK13"/>
<feature type="compositionally biased region" description="Low complexity" evidence="1">
    <location>
        <begin position="432"/>
        <end position="448"/>
    </location>
</feature>
<name>A0A7W9UK13_9NOCA</name>
<gene>
    <name evidence="2" type="ORF">BJY24_004107</name>
</gene>
<accession>A0A7W9UK13</accession>
<feature type="compositionally biased region" description="Gly residues" evidence="1">
    <location>
        <begin position="336"/>
        <end position="365"/>
    </location>
</feature>
<feature type="compositionally biased region" description="Low complexity" evidence="1">
    <location>
        <begin position="383"/>
        <end position="394"/>
    </location>
</feature>
<sequence length="448" mass="45876">MGIPNFGTVASQIGHSLTSWMAGEEIPDATSPATVQDRYNRQRDSVRGDAGRIGYDGAFRPQSVHTTDNFEQHDLAALRTKVDKIDLKAVGDLIEAWRKIGVNETTSLQTFQQAMAKATDEGIWRGESRTAAAQAVTDYTTQASQVAKAAALTSNKLSELRTGLEPTKDLVPHVPEHRTGIDNFRHWMAGRHWKNDDSAYYNAYTEAKRVLKTVYAPVVHESDTNVPVIPKPNEQKPPVPGGDQPPPPRKPGGDEPGGPNGSGGPNTSGGDQTPKPGDENSGTQNPNSDNSQSNSPDSSQQQGSGNSGDQTRTDPSSATTPSGLDPNAAGSSVPRGVGGSGVGGGSGGIGGGTGGAGSGVPGGVGSSAPFAAQPGAGAGVGARVGTAAGRAGTAGMPGMGAGAAGRGKGEEEEERTKGIPDYLITQEHGDELTGLPTLPKTVPPVLGE</sequence>